<proteinExistence type="predicted"/>
<name>A0ABT2UG36_9BACL</name>
<keyword evidence="2" id="KW-1185">Reference proteome</keyword>
<accession>A0ABT2UG36</accession>
<sequence length="109" mass="12125">MNTYFKRYVVGASILVAAIVISMIVQVEVAPPDHTRLILERSNRVFISPPCFNQAVVSNNLSDSTLKKAKELEYIADSACTEQSLTAVHKSILLACLEQIGLKESSWNW</sequence>
<protein>
    <submittedName>
        <fullName evidence="1">Uncharacterized protein</fullName>
    </submittedName>
</protein>
<dbReference type="EMBL" id="JAOQIO010000038">
    <property type="protein sequence ID" value="MCU6793101.1"/>
    <property type="molecule type" value="Genomic_DNA"/>
</dbReference>
<evidence type="ECO:0000313" key="2">
    <source>
        <dbReference type="Proteomes" id="UP001652445"/>
    </source>
</evidence>
<reference evidence="1 2" key="1">
    <citation type="submission" date="2022-09" db="EMBL/GenBank/DDBJ databases">
        <authorList>
            <person name="Han X.L."/>
            <person name="Wang Q."/>
            <person name="Lu T."/>
        </authorList>
    </citation>
    <scope>NUCLEOTIDE SEQUENCE [LARGE SCALE GENOMIC DNA]</scope>
    <source>
        <strain evidence="1 2">WQ 127069</strain>
    </source>
</reference>
<dbReference type="RefSeq" id="WP_262684413.1">
    <property type="nucleotide sequence ID" value="NZ_JAOQIO010000038.1"/>
</dbReference>
<gene>
    <name evidence="1" type="ORF">OB236_13335</name>
</gene>
<dbReference type="Proteomes" id="UP001652445">
    <property type="component" value="Unassembled WGS sequence"/>
</dbReference>
<evidence type="ECO:0000313" key="1">
    <source>
        <dbReference type="EMBL" id="MCU6793101.1"/>
    </source>
</evidence>
<organism evidence="1 2">
    <name type="scientific">Paenibacillus baimaensis</name>
    <dbReference type="NCBI Taxonomy" id="2982185"/>
    <lineage>
        <taxon>Bacteria</taxon>
        <taxon>Bacillati</taxon>
        <taxon>Bacillota</taxon>
        <taxon>Bacilli</taxon>
        <taxon>Bacillales</taxon>
        <taxon>Paenibacillaceae</taxon>
        <taxon>Paenibacillus</taxon>
    </lineage>
</organism>
<comment type="caution">
    <text evidence="1">The sequence shown here is derived from an EMBL/GenBank/DDBJ whole genome shotgun (WGS) entry which is preliminary data.</text>
</comment>